<evidence type="ECO:0000313" key="5">
    <source>
        <dbReference type="RefSeq" id="XP_044935444.1"/>
    </source>
</evidence>
<feature type="domain" description="CARD" evidence="2">
    <location>
        <begin position="3"/>
        <end position="79"/>
    </location>
</feature>
<proteinExistence type="predicted"/>
<protein>
    <submittedName>
        <fullName evidence="4 5">Caspase recruitment domain-containing protein 6 isoform X1</fullName>
    </submittedName>
</protein>
<feature type="compositionally biased region" description="Basic and acidic residues" evidence="1">
    <location>
        <begin position="685"/>
        <end position="694"/>
    </location>
</feature>
<feature type="compositionally biased region" description="Pro residues" evidence="1">
    <location>
        <begin position="1067"/>
        <end position="1076"/>
    </location>
</feature>
<feature type="compositionally biased region" description="Acidic residues" evidence="1">
    <location>
        <begin position="256"/>
        <end position="286"/>
    </location>
</feature>
<dbReference type="RefSeq" id="XP_044935443.1">
    <property type="nucleotide sequence ID" value="XM_045079508.1"/>
</dbReference>
<feature type="region of interest" description="Disordered" evidence="1">
    <location>
        <begin position="915"/>
        <end position="1118"/>
    </location>
</feature>
<dbReference type="Pfam" id="PF00619">
    <property type="entry name" value="CARD"/>
    <property type="match status" value="1"/>
</dbReference>
<name>A0A8U0V1M7_MUSPF</name>
<reference evidence="4 5" key="1">
    <citation type="submission" date="2025-04" db="UniProtKB">
        <authorList>
            <consortium name="RefSeq"/>
        </authorList>
    </citation>
    <scope>IDENTIFICATION</scope>
    <source>
        <tissue evidence="4 5">Brain</tissue>
    </source>
</reference>
<evidence type="ECO:0000256" key="1">
    <source>
        <dbReference type="SAM" id="MobiDB-lite"/>
    </source>
</evidence>
<dbReference type="AlphaFoldDB" id="A0A8U0V1M7"/>
<feature type="compositionally biased region" description="Acidic residues" evidence="1">
    <location>
        <begin position="222"/>
        <end position="234"/>
    </location>
</feature>
<dbReference type="CTD" id="84674"/>
<feature type="compositionally biased region" description="Low complexity" evidence="1">
    <location>
        <begin position="1017"/>
        <end position="1026"/>
    </location>
</feature>
<dbReference type="InterPro" id="IPR011029">
    <property type="entry name" value="DEATH-like_dom_sf"/>
</dbReference>
<dbReference type="GeneID" id="101693328"/>
<dbReference type="InterPro" id="IPR057365">
    <property type="entry name" value="URGCP"/>
</dbReference>
<feature type="compositionally biased region" description="Polar residues" evidence="1">
    <location>
        <begin position="1089"/>
        <end position="1108"/>
    </location>
</feature>
<feature type="compositionally biased region" description="Low complexity" evidence="1">
    <location>
        <begin position="1037"/>
        <end position="1046"/>
    </location>
</feature>
<feature type="region of interest" description="Disordered" evidence="1">
    <location>
        <begin position="677"/>
        <end position="727"/>
    </location>
</feature>
<feature type="compositionally biased region" description="Pro residues" evidence="1">
    <location>
        <begin position="1007"/>
        <end position="1016"/>
    </location>
</feature>
<dbReference type="Gene3D" id="1.10.533.10">
    <property type="entry name" value="Death Domain, Fas"/>
    <property type="match status" value="1"/>
</dbReference>
<dbReference type="InterPro" id="IPR052685">
    <property type="entry name" value="Apoptosis_Repressor_CARD"/>
</dbReference>
<evidence type="ECO:0000313" key="3">
    <source>
        <dbReference type="Proteomes" id="UP000000715"/>
    </source>
</evidence>
<evidence type="ECO:0000259" key="2">
    <source>
        <dbReference type="PROSITE" id="PS50209"/>
    </source>
</evidence>
<dbReference type="PANTHER" id="PTHR22797:SF36">
    <property type="entry name" value="CASPASE RECRUITMENT DOMAIN-CONTAINING PROTEIN 6"/>
    <property type="match status" value="1"/>
</dbReference>
<dbReference type="SUPFAM" id="SSF47986">
    <property type="entry name" value="DEATH domain"/>
    <property type="match status" value="1"/>
</dbReference>
<dbReference type="PANTHER" id="PTHR22797">
    <property type="entry name" value="CARD6/NUCLEOLAR PROTEIN 3"/>
    <property type="match status" value="1"/>
</dbReference>
<feature type="region of interest" description="Disordered" evidence="1">
    <location>
        <begin position="218"/>
        <end position="238"/>
    </location>
</feature>
<feature type="compositionally biased region" description="Polar residues" evidence="1">
    <location>
        <begin position="924"/>
        <end position="954"/>
    </location>
</feature>
<feature type="compositionally biased region" description="Pro residues" evidence="1">
    <location>
        <begin position="976"/>
        <end position="998"/>
    </location>
</feature>
<feature type="compositionally biased region" description="Pro residues" evidence="1">
    <location>
        <begin position="1047"/>
        <end position="1056"/>
    </location>
</feature>
<feature type="compositionally biased region" description="Pro residues" evidence="1">
    <location>
        <begin position="1027"/>
        <end position="1036"/>
    </location>
</feature>
<gene>
    <name evidence="4 5" type="primary">CARD6</name>
</gene>
<dbReference type="RefSeq" id="XP_044935444.1">
    <property type="nucleotide sequence ID" value="XM_045079509.1"/>
</dbReference>
<feature type="region of interest" description="Disordered" evidence="1">
    <location>
        <begin position="149"/>
        <end position="171"/>
    </location>
</feature>
<dbReference type="Proteomes" id="UP000000715">
    <property type="component" value="Unplaced"/>
</dbReference>
<feature type="compositionally biased region" description="Low complexity" evidence="1">
    <location>
        <begin position="1077"/>
        <end position="1088"/>
    </location>
</feature>
<dbReference type="Pfam" id="PF25496">
    <property type="entry name" value="URGCP"/>
    <property type="match status" value="1"/>
</dbReference>
<feature type="compositionally biased region" description="Basic and acidic residues" evidence="1">
    <location>
        <begin position="149"/>
        <end position="158"/>
    </location>
</feature>
<keyword evidence="3" id="KW-1185">Reference proteome</keyword>
<organism evidence="3 4">
    <name type="scientific">Mustela putorius furo</name>
    <name type="common">European domestic ferret</name>
    <name type="synonym">Mustela furo</name>
    <dbReference type="NCBI Taxonomy" id="9669"/>
    <lineage>
        <taxon>Eukaryota</taxon>
        <taxon>Metazoa</taxon>
        <taxon>Chordata</taxon>
        <taxon>Craniata</taxon>
        <taxon>Vertebrata</taxon>
        <taxon>Euteleostomi</taxon>
        <taxon>Mammalia</taxon>
        <taxon>Eutheria</taxon>
        <taxon>Laurasiatheria</taxon>
        <taxon>Carnivora</taxon>
        <taxon>Caniformia</taxon>
        <taxon>Musteloidea</taxon>
        <taxon>Mustelidae</taxon>
        <taxon>Mustelinae</taxon>
        <taxon>Mustela</taxon>
    </lineage>
</organism>
<dbReference type="CDD" id="cd01671">
    <property type="entry name" value="CARD"/>
    <property type="match status" value="1"/>
</dbReference>
<feature type="compositionally biased region" description="Low complexity" evidence="1">
    <location>
        <begin position="1057"/>
        <end position="1066"/>
    </location>
</feature>
<dbReference type="PROSITE" id="PS50209">
    <property type="entry name" value="CARD"/>
    <property type="match status" value="1"/>
</dbReference>
<feature type="region of interest" description="Disordered" evidence="1">
    <location>
        <begin position="862"/>
        <end position="884"/>
    </location>
</feature>
<feature type="region of interest" description="Disordered" evidence="1">
    <location>
        <begin position="253"/>
        <end position="291"/>
    </location>
</feature>
<sequence>MAAESVPSELIERERKKLLEILQQDPDSVLDTLTSRRLVSEEEYETLENITDPLKKSRKLLILVQKKGEVCCQHFLKCLLSTFPESATIWGLEHELLKHENIQPPQPIGVNKNSEDFFSSGEKEPENPEITVSFTEKEHLDMGISESFGEKKTSHEETAWTSSEDEKEYNMPEVISSHSVENPEYEIPATIVYLQDGQRYEKPDDSLYLGREEYLESVGYSEDAEPAVEEEDYNDSEHRVYDGEEGWTYSETLPFSEEEQSYEDSETGMSLEEEEGEEEEEEEEEEEKRIEERKNVFQDVLSCLNMDRSRKLLPDVVKQFSLDRGCMWTPETPGDLAWNFLMKVQALDVTARDTVLRHKVPDEDGKEELVTGVENLEIRDVQTIHPFDVLCASMLCSDSSLQREVMSNMYQCGFALPLLLPDAENNKSILMLGAMKDIVKKWSTQSSGGPPGDTEKFLKMPVISFVRLGYCSFSKSRILNRLLGPAQLKSHKIFLHQDFTVPVLPRQISDGLVEITWHFPERDCLKENPSFFQKPVALANLRGDLENFWTQFGFLVEISSAVFFFTDYLGEKEWDLLMFLGEAATERLYFVLSPQAQESEEAQLFQRILKLKPSQLLFWEEEEAGERRKNMEGLQAALQEVMSSSLRCVTMEEMGSLARELGIQVDQDFENVQGIHSSSSENLAEDERQQRHGQPESSSESTAEMPVSGPGASWNLQNFHPTPVLMPPQENSYPLPTRIGSNFNHMSLKAPWVMGSHFWSEQRTRWFRPWPFQKTRGYGRGQSFRSQYFPPQRFYSPGRFIKFPRTSWGYCMDKTRPVSQHVQAWPKRPQEDRTMGALKRSGAVVSHIGHFHSLGLQPAGTVGKPQPKQAYAQRTQPTRATGKPIKTTSHIEGLYPQAFQPAGAIQKPIRPAFQQGAKLKAQDVPSNPTFQMGSYPKSNSKCLPSSQFTSNQPKLFQVNQSQPVPSQPKPRHTKPTHPPPSQAKPSPPKPTQPKPYPPQASQSKPSQPRPAQPKPCSPQASQSKPSQPRPAQPKPCSPQASQSKPSQPRPAQPKPCSPQASQSKPSQPRPSQPKPCSPQASQSKPSQPRTTQPKSCRTSPSQAKTNNLRAAPKRAGKR</sequence>
<dbReference type="OrthoDB" id="9449373at2759"/>
<dbReference type="GO" id="GO:0042981">
    <property type="term" value="P:regulation of apoptotic process"/>
    <property type="evidence" value="ECO:0007669"/>
    <property type="project" value="InterPro"/>
</dbReference>
<dbReference type="SMART" id="SM00114">
    <property type="entry name" value="CARD"/>
    <property type="match status" value="1"/>
</dbReference>
<evidence type="ECO:0000313" key="4">
    <source>
        <dbReference type="RefSeq" id="XP_044935443.1"/>
    </source>
</evidence>
<accession>A0A8U0V1M7</accession>
<dbReference type="InterPro" id="IPR001315">
    <property type="entry name" value="CARD"/>
</dbReference>